<evidence type="ECO:0008006" key="4">
    <source>
        <dbReference type="Google" id="ProtNLM"/>
    </source>
</evidence>
<organism evidence="2 3">
    <name type="scientific">Pedobacter albus</name>
    <dbReference type="NCBI Taxonomy" id="3113905"/>
    <lineage>
        <taxon>Bacteria</taxon>
        <taxon>Pseudomonadati</taxon>
        <taxon>Bacteroidota</taxon>
        <taxon>Sphingobacteriia</taxon>
        <taxon>Sphingobacteriales</taxon>
        <taxon>Sphingobacteriaceae</taxon>
        <taxon>Pedobacter</taxon>
    </lineage>
</organism>
<name>A0ABU7I8F9_9SPHI</name>
<accession>A0ABU7I8F9</accession>
<protein>
    <recommendedName>
        <fullName evidence="4">Carboxypeptidase-like regulatory domain-containing protein</fullName>
    </recommendedName>
</protein>
<dbReference type="SUPFAM" id="SSF49464">
    <property type="entry name" value="Carboxypeptidase regulatory domain-like"/>
    <property type="match status" value="1"/>
</dbReference>
<dbReference type="InterPro" id="IPR008969">
    <property type="entry name" value="CarboxyPept-like_regulatory"/>
</dbReference>
<comment type="caution">
    <text evidence="2">The sequence shown here is derived from an EMBL/GenBank/DDBJ whole genome shotgun (WGS) entry which is preliminary data.</text>
</comment>
<feature type="signal peptide" evidence="1">
    <location>
        <begin position="1"/>
        <end position="19"/>
    </location>
</feature>
<feature type="chain" id="PRO_5047102639" description="Carboxypeptidase-like regulatory domain-containing protein" evidence="1">
    <location>
        <begin position="20"/>
        <end position="242"/>
    </location>
</feature>
<evidence type="ECO:0000256" key="1">
    <source>
        <dbReference type="SAM" id="SignalP"/>
    </source>
</evidence>
<dbReference type="Proteomes" id="UP001336835">
    <property type="component" value="Unassembled WGS sequence"/>
</dbReference>
<reference evidence="2 3" key="1">
    <citation type="submission" date="2024-01" db="EMBL/GenBank/DDBJ databases">
        <title>Pedobacter sp. nov., isolated from fresh soil.</title>
        <authorList>
            <person name="Le N.T.T."/>
        </authorList>
    </citation>
    <scope>NUCLEOTIDE SEQUENCE [LARGE SCALE GENOMIC DNA]</scope>
    <source>
        <strain evidence="2 3">KR3-3</strain>
    </source>
</reference>
<keyword evidence="3" id="KW-1185">Reference proteome</keyword>
<evidence type="ECO:0000313" key="2">
    <source>
        <dbReference type="EMBL" id="MEE1945764.1"/>
    </source>
</evidence>
<dbReference type="RefSeq" id="WP_330108084.1">
    <property type="nucleotide sequence ID" value="NZ_JAZDQT010000002.1"/>
</dbReference>
<sequence length="242" mass="27690">MLKKLILMLLLAIPLQLLAQNNTLTGNIFDNDNRTTPMENATIRNLSTKALTLTDKDGHFAIAAKIGDLISFGMAGFQTDTVYLTNLFPKNIYLRQVVNNLKPVDITTAKISPFLDARDPDAKPARQVDMSKERGGLRLNLGYGKYRRQQAKIAELEENDRYNEEISKNFNPTYIRSVVKFEGNDEDMKNFMGLYRPTVDQIKAERPFNYAYYTVRAYHTWSKLPPEQRKLPSLPKLKANNP</sequence>
<dbReference type="EMBL" id="JAZDQT010000002">
    <property type="protein sequence ID" value="MEE1945764.1"/>
    <property type="molecule type" value="Genomic_DNA"/>
</dbReference>
<gene>
    <name evidence="2" type="ORF">VRU48_11650</name>
</gene>
<proteinExistence type="predicted"/>
<keyword evidence="1" id="KW-0732">Signal</keyword>
<evidence type="ECO:0000313" key="3">
    <source>
        <dbReference type="Proteomes" id="UP001336835"/>
    </source>
</evidence>